<evidence type="ECO:0000256" key="3">
    <source>
        <dbReference type="ARBA" id="ARBA00022475"/>
    </source>
</evidence>
<evidence type="ECO:0000256" key="6">
    <source>
        <dbReference type="ARBA" id="ARBA00023136"/>
    </source>
</evidence>
<feature type="transmembrane region" description="Helical" evidence="7">
    <location>
        <begin position="47"/>
        <end position="69"/>
    </location>
</feature>
<evidence type="ECO:0000256" key="7">
    <source>
        <dbReference type="SAM" id="Phobius"/>
    </source>
</evidence>
<proteinExistence type="inferred from homology"/>
<dbReference type="Proteomes" id="UP001589836">
    <property type="component" value="Unassembled WGS sequence"/>
</dbReference>
<evidence type="ECO:0000256" key="4">
    <source>
        <dbReference type="ARBA" id="ARBA00022692"/>
    </source>
</evidence>
<evidence type="ECO:0000256" key="1">
    <source>
        <dbReference type="ARBA" id="ARBA00004651"/>
    </source>
</evidence>
<feature type="transmembrane region" description="Helical" evidence="7">
    <location>
        <begin position="7"/>
        <end position="27"/>
    </location>
</feature>
<gene>
    <name evidence="8" type="ORF">ACFFGV_06570</name>
</gene>
<evidence type="ECO:0000256" key="5">
    <source>
        <dbReference type="ARBA" id="ARBA00022989"/>
    </source>
</evidence>
<dbReference type="InterPro" id="IPR032808">
    <property type="entry name" value="DoxX"/>
</dbReference>
<comment type="subcellular location">
    <subcellularLocation>
        <location evidence="1">Cell membrane</location>
        <topology evidence="1">Multi-pass membrane protein</topology>
    </subcellularLocation>
</comment>
<dbReference type="Pfam" id="PF07681">
    <property type="entry name" value="DoxX"/>
    <property type="match status" value="1"/>
</dbReference>
<feature type="transmembrane region" description="Helical" evidence="7">
    <location>
        <begin position="76"/>
        <end position="96"/>
    </location>
</feature>
<sequence length="141" mass="15196">MNEKQVEFGLFIARLVLGSIMLIHGIQKWMNLDMVTGMFQDMMGLPGALAIVVAIVETVAGLSLILGLFVKLSSALLGLIMIGAMVTVKIPMVGFFGNGEMAGWEFDVSLLALSIVLTLSGSRLMAITTQQNRDVNKHTNV</sequence>
<accession>A0ABV6LLT9</accession>
<keyword evidence="3" id="KW-1003">Cell membrane</keyword>
<keyword evidence="9" id="KW-1185">Reference proteome</keyword>
<dbReference type="RefSeq" id="WP_377345803.1">
    <property type="nucleotide sequence ID" value="NZ_JBHLTP010000003.1"/>
</dbReference>
<comment type="similarity">
    <text evidence="2">Belongs to the DoxX family.</text>
</comment>
<keyword evidence="5 7" id="KW-1133">Transmembrane helix</keyword>
<reference evidence="8 9" key="1">
    <citation type="submission" date="2024-09" db="EMBL/GenBank/DDBJ databases">
        <authorList>
            <person name="Sun Q."/>
            <person name="Mori K."/>
        </authorList>
    </citation>
    <scope>NUCLEOTIDE SEQUENCE [LARGE SCALE GENOMIC DNA]</scope>
    <source>
        <strain evidence="8 9">NCAIM B.02529</strain>
    </source>
</reference>
<dbReference type="InterPro" id="IPR051907">
    <property type="entry name" value="DoxX-like_oxidoreductase"/>
</dbReference>
<dbReference type="PANTHER" id="PTHR33452">
    <property type="entry name" value="OXIDOREDUCTASE CATD-RELATED"/>
    <property type="match status" value="1"/>
</dbReference>
<protein>
    <submittedName>
        <fullName evidence="8">DoxX family protein</fullName>
    </submittedName>
</protein>
<dbReference type="PANTHER" id="PTHR33452:SF1">
    <property type="entry name" value="INNER MEMBRANE PROTEIN YPHA-RELATED"/>
    <property type="match status" value="1"/>
</dbReference>
<keyword evidence="6 7" id="KW-0472">Membrane</keyword>
<name>A0ABV6LLT9_9BACI</name>
<organism evidence="8 9">
    <name type="scientific">Pontibacillus salicampi</name>
    <dbReference type="NCBI Taxonomy" id="1449801"/>
    <lineage>
        <taxon>Bacteria</taxon>
        <taxon>Bacillati</taxon>
        <taxon>Bacillota</taxon>
        <taxon>Bacilli</taxon>
        <taxon>Bacillales</taxon>
        <taxon>Bacillaceae</taxon>
        <taxon>Pontibacillus</taxon>
    </lineage>
</organism>
<evidence type="ECO:0000256" key="2">
    <source>
        <dbReference type="ARBA" id="ARBA00006679"/>
    </source>
</evidence>
<evidence type="ECO:0000313" key="9">
    <source>
        <dbReference type="Proteomes" id="UP001589836"/>
    </source>
</evidence>
<evidence type="ECO:0000313" key="8">
    <source>
        <dbReference type="EMBL" id="MFC0523259.1"/>
    </source>
</evidence>
<keyword evidence="4 7" id="KW-0812">Transmembrane</keyword>
<dbReference type="EMBL" id="JBHLTP010000003">
    <property type="protein sequence ID" value="MFC0523259.1"/>
    <property type="molecule type" value="Genomic_DNA"/>
</dbReference>
<feature type="transmembrane region" description="Helical" evidence="7">
    <location>
        <begin position="108"/>
        <end position="127"/>
    </location>
</feature>
<comment type="caution">
    <text evidence="8">The sequence shown here is derived from an EMBL/GenBank/DDBJ whole genome shotgun (WGS) entry which is preliminary data.</text>
</comment>